<protein>
    <submittedName>
        <fullName evidence="2">Uncharacterized protein</fullName>
    </submittedName>
</protein>
<dbReference type="EMBL" id="JACIHI010000002">
    <property type="protein sequence ID" value="MBB4437672.1"/>
    <property type="molecule type" value="Genomic_DNA"/>
</dbReference>
<evidence type="ECO:0000313" key="2">
    <source>
        <dbReference type="EMBL" id="MBB4437672.1"/>
    </source>
</evidence>
<dbReference type="RefSeq" id="WP_184498803.1">
    <property type="nucleotide sequence ID" value="NZ_JACIHI010000002.1"/>
</dbReference>
<reference evidence="2 3" key="1">
    <citation type="submission" date="2020-08" db="EMBL/GenBank/DDBJ databases">
        <title>Genomic Encyclopedia of Type Strains, Phase IV (KMG-V): Genome sequencing to study the core and pangenomes of soil and plant-associated prokaryotes.</title>
        <authorList>
            <person name="Whitman W."/>
        </authorList>
    </citation>
    <scope>NUCLEOTIDE SEQUENCE [LARGE SCALE GENOMIC DNA]</scope>
    <source>
        <strain evidence="2 3">SEMIA 414</strain>
    </source>
</reference>
<dbReference type="AlphaFoldDB" id="A0A7W6UIG8"/>
<evidence type="ECO:0000313" key="3">
    <source>
        <dbReference type="Proteomes" id="UP000533724"/>
    </source>
</evidence>
<sequence length="45" mass="4798">MSNRIRSADASTRGLAAPTALPPQPFTTIGAKIHLAYREWSAGSE</sequence>
<gene>
    <name evidence="2" type="ORF">GGE15_000921</name>
</gene>
<accession>A0A7W6UIG8</accession>
<evidence type="ECO:0000256" key="1">
    <source>
        <dbReference type="SAM" id="MobiDB-lite"/>
    </source>
</evidence>
<feature type="region of interest" description="Disordered" evidence="1">
    <location>
        <begin position="1"/>
        <end position="23"/>
    </location>
</feature>
<name>A0A7W6UIG8_9HYPH</name>
<comment type="caution">
    <text evidence="2">The sequence shown here is derived from an EMBL/GenBank/DDBJ whole genome shotgun (WGS) entry which is preliminary data.</text>
</comment>
<proteinExistence type="predicted"/>
<dbReference type="Proteomes" id="UP000533724">
    <property type="component" value="Unassembled WGS sequence"/>
</dbReference>
<organism evidence="2 3">
    <name type="scientific">Rhizobium esperanzae</name>
    <dbReference type="NCBI Taxonomy" id="1967781"/>
    <lineage>
        <taxon>Bacteria</taxon>
        <taxon>Pseudomonadati</taxon>
        <taxon>Pseudomonadota</taxon>
        <taxon>Alphaproteobacteria</taxon>
        <taxon>Hyphomicrobiales</taxon>
        <taxon>Rhizobiaceae</taxon>
        <taxon>Rhizobium/Agrobacterium group</taxon>
        <taxon>Rhizobium</taxon>
    </lineage>
</organism>